<evidence type="ECO:0000313" key="1">
    <source>
        <dbReference type="EMBL" id="WMV09180.1"/>
    </source>
</evidence>
<dbReference type="EMBL" id="CP133612">
    <property type="protein sequence ID" value="WMV09180.1"/>
    <property type="molecule type" value="Genomic_DNA"/>
</dbReference>
<organism evidence="1 2">
    <name type="scientific">Solanum verrucosum</name>
    <dbReference type="NCBI Taxonomy" id="315347"/>
    <lineage>
        <taxon>Eukaryota</taxon>
        <taxon>Viridiplantae</taxon>
        <taxon>Streptophyta</taxon>
        <taxon>Embryophyta</taxon>
        <taxon>Tracheophyta</taxon>
        <taxon>Spermatophyta</taxon>
        <taxon>Magnoliopsida</taxon>
        <taxon>eudicotyledons</taxon>
        <taxon>Gunneridae</taxon>
        <taxon>Pentapetalae</taxon>
        <taxon>asterids</taxon>
        <taxon>lamiids</taxon>
        <taxon>Solanales</taxon>
        <taxon>Solanaceae</taxon>
        <taxon>Solanoideae</taxon>
        <taxon>Solaneae</taxon>
        <taxon>Solanum</taxon>
    </lineage>
</organism>
<evidence type="ECO:0000313" key="2">
    <source>
        <dbReference type="Proteomes" id="UP001234989"/>
    </source>
</evidence>
<accession>A0AAF0PTW3</accession>
<protein>
    <submittedName>
        <fullName evidence="1">Uncharacterized protein</fullName>
    </submittedName>
</protein>
<gene>
    <name evidence="1" type="ORF">MTR67_002565</name>
</gene>
<dbReference type="AlphaFoldDB" id="A0AAF0PTW3"/>
<name>A0AAF0PTW3_SOLVR</name>
<dbReference type="Proteomes" id="UP001234989">
    <property type="component" value="Chromosome 1"/>
</dbReference>
<keyword evidence="2" id="KW-1185">Reference proteome</keyword>
<feature type="non-terminal residue" evidence="1">
    <location>
        <position position="1"/>
    </location>
</feature>
<proteinExistence type="predicted"/>
<sequence>KNEESKRPKCKLIIRYCSRNSPTTRRFTFWYSSSPSCTILQHRRTLGHWATWYCFTELLGNTPTALFFRRLDPFLHGSAHWNKR</sequence>
<reference evidence="1" key="1">
    <citation type="submission" date="2023-08" db="EMBL/GenBank/DDBJ databases">
        <title>A de novo genome assembly of Solanum verrucosum Schlechtendal, a Mexican diploid species geographically isolated from the other diploid A-genome species in potato relatives.</title>
        <authorList>
            <person name="Hosaka K."/>
        </authorList>
    </citation>
    <scope>NUCLEOTIDE SEQUENCE</scope>
    <source>
        <tissue evidence="1">Young leaves</tissue>
    </source>
</reference>